<dbReference type="PANTHER" id="PTHR43788">
    <property type="entry name" value="DNA2/NAM7 HELICASE FAMILY MEMBER"/>
    <property type="match status" value="1"/>
</dbReference>
<dbReference type="GO" id="GO:0006310">
    <property type="term" value="P:DNA recombination"/>
    <property type="evidence" value="ECO:0007669"/>
    <property type="project" value="InterPro"/>
</dbReference>
<keyword evidence="6" id="KW-1185">Reference proteome</keyword>
<evidence type="ECO:0000259" key="4">
    <source>
        <dbReference type="SMART" id="SM00382"/>
    </source>
</evidence>
<dbReference type="InterPro" id="IPR006345">
    <property type="entry name" value="RecD2"/>
</dbReference>
<dbReference type="InterPro" id="IPR055446">
    <property type="entry name" value="RecD2_N_OB"/>
</dbReference>
<evidence type="ECO:0000256" key="2">
    <source>
        <dbReference type="ARBA" id="ARBA00022840"/>
    </source>
</evidence>
<feature type="binding site" evidence="3">
    <location>
        <begin position="363"/>
        <end position="367"/>
    </location>
    <ligand>
        <name>ATP</name>
        <dbReference type="ChEBI" id="CHEBI:30616"/>
    </ligand>
</feature>
<keyword evidence="3" id="KW-0413">Isomerase</keyword>
<dbReference type="Pfam" id="PF13538">
    <property type="entry name" value="UvrD_C_2"/>
    <property type="match status" value="1"/>
</dbReference>
<dbReference type="Pfam" id="PF13245">
    <property type="entry name" value="AAA_19"/>
    <property type="match status" value="1"/>
</dbReference>
<accession>A0A1G6SKU4</accession>
<keyword evidence="3" id="KW-0238">DNA-binding</keyword>
<dbReference type="Pfam" id="PF18335">
    <property type="entry name" value="SH3_13"/>
    <property type="match status" value="1"/>
</dbReference>
<dbReference type="InterPro" id="IPR027417">
    <property type="entry name" value="P-loop_NTPase"/>
</dbReference>
<dbReference type="SMART" id="SM00382">
    <property type="entry name" value="AAA"/>
    <property type="match status" value="1"/>
</dbReference>
<proteinExistence type="inferred from homology"/>
<dbReference type="OrthoDB" id="9803432at2"/>
<dbReference type="GO" id="GO:0017116">
    <property type="term" value="F:single-stranded DNA helicase activity"/>
    <property type="evidence" value="ECO:0007669"/>
    <property type="project" value="TreeGrafter"/>
</dbReference>
<keyword evidence="3" id="KW-0378">Hydrolase</keyword>
<dbReference type="EC" id="5.6.2.3" evidence="3"/>
<dbReference type="AlphaFoldDB" id="A0A1G6SKU4"/>
<keyword evidence="3" id="KW-0347">Helicase</keyword>
<dbReference type="Proteomes" id="UP000198666">
    <property type="component" value="Unassembled WGS sequence"/>
</dbReference>
<evidence type="ECO:0000313" key="6">
    <source>
        <dbReference type="Proteomes" id="UP000198666"/>
    </source>
</evidence>
<dbReference type="GO" id="GO:0003677">
    <property type="term" value="F:DNA binding"/>
    <property type="evidence" value="ECO:0007669"/>
    <property type="project" value="UniProtKB-UniRule"/>
</dbReference>
<dbReference type="GO" id="GO:0005524">
    <property type="term" value="F:ATP binding"/>
    <property type="evidence" value="ECO:0007669"/>
    <property type="project" value="UniProtKB-UniRule"/>
</dbReference>
<comment type="similarity">
    <text evidence="3">Belongs to the RecD family. RecD2 subfamily.</text>
</comment>
<dbReference type="Gene3D" id="2.30.30.940">
    <property type="match status" value="1"/>
</dbReference>
<dbReference type="CDD" id="cd18809">
    <property type="entry name" value="SF1_C_RecD"/>
    <property type="match status" value="1"/>
</dbReference>
<sequence length="779" mass="88838">MEYGETAESPKGFVKGELLHTIFRKEEEQFSIVRIKVLETNETIEEKDIVIKGYIGELDQGEPYLFYGSMVNHKRFGEQYEVTEYKRYVPETKDGLIQYLSSDLFYGIGKRIAERIVAKLGENAIADVLSNAELLDGIQGLNDEKKERFLHDLRTHQGFDHVMVHLSKYGIGLKLAQKIYKVYRDEAIQVLEKDPYQYVFDIEGFGFHRADEAARQNNLAMDHDSRLQAACLMVLQDSMQAGHVYLPNEEVLKQASVLLRSTQFGISAEQIEEQLGVLHAQKKVVKQEDRVYHPMLYFAETGFCSHLQRLNEQGTETEIVQAELLKIIGKLEEAETISYGKEQFEAIEQALQSKVMILTGGPGTGKTTVIKGFIKAYAEIHELSLDPKDYKDKDESYPFVLTAPTGRAAKRMNESTGIPASTIHRLLGWDGTESFERDEDNPLAGKLLIVDEFSMVDIWLANRLFKAIPDDMQVLLVGDEDQLPSVGPGQVLSDLLRSETVPQVMLKDVYRQKEGSKIITIAHAIKNGTLSQHELEKDKDFNFIPCREHQVVEVITQIVGRAVEKGWDLRDVQLLAPMYRSQAGIHELNRQLQQLVNPKDKQKREMAAKDVIFRKGDKVIQLVNDPEEGVFNGDIGEVVALFREEENVEQKEQLVVAFDEKEVVYESKDLSNLMHAYCISIHKSQGSEFPIVILPVVPGYRRMLRKNLLYTGITRAQRSLILVGEKQAFLQGIQTEDTNQRYTSLVEHLGFHEEEGDDIDRMLREARAEEEEISPYDFM</sequence>
<name>A0A1G6SKU4_9BACI</name>
<dbReference type="NCBIfam" id="TIGR01448">
    <property type="entry name" value="recD_rel"/>
    <property type="match status" value="1"/>
</dbReference>
<dbReference type="InterPro" id="IPR027785">
    <property type="entry name" value="UvrD-like_helicase_C"/>
</dbReference>
<comment type="catalytic activity">
    <reaction evidence="3">
        <text>ATP + H2O = ADP + phosphate + H(+)</text>
        <dbReference type="Rhea" id="RHEA:13065"/>
        <dbReference type="ChEBI" id="CHEBI:15377"/>
        <dbReference type="ChEBI" id="CHEBI:15378"/>
        <dbReference type="ChEBI" id="CHEBI:30616"/>
        <dbReference type="ChEBI" id="CHEBI:43474"/>
        <dbReference type="ChEBI" id="CHEBI:456216"/>
        <dbReference type="EC" id="5.6.2.3"/>
    </reaction>
</comment>
<dbReference type="EMBL" id="FMZB01000007">
    <property type="protein sequence ID" value="SDD17413.1"/>
    <property type="molecule type" value="Genomic_DNA"/>
</dbReference>
<dbReference type="GO" id="GO:0009338">
    <property type="term" value="C:exodeoxyribonuclease V complex"/>
    <property type="evidence" value="ECO:0007669"/>
    <property type="project" value="TreeGrafter"/>
</dbReference>
<keyword evidence="1 3" id="KW-0547">Nucleotide-binding</keyword>
<gene>
    <name evidence="3" type="primary">recD2</name>
    <name evidence="5" type="ORF">SAMN05421663_107153</name>
</gene>
<protein>
    <recommendedName>
        <fullName evidence="3">ATP-dependent RecD2 DNA helicase</fullName>
        <ecNumber evidence="3">5.6.2.3</ecNumber>
    </recommendedName>
    <alternativeName>
        <fullName evidence="3">DNA 5'-3' helicase subunit RecD2</fullName>
    </alternativeName>
</protein>
<organism evidence="5 6">
    <name type="scientific">Terribacillus halophilus</name>
    <dbReference type="NCBI Taxonomy" id="361279"/>
    <lineage>
        <taxon>Bacteria</taxon>
        <taxon>Bacillati</taxon>
        <taxon>Bacillota</taxon>
        <taxon>Bacilli</taxon>
        <taxon>Bacillales</taxon>
        <taxon>Bacillaceae</taxon>
        <taxon>Terribacillus</taxon>
    </lineage>
</organism>
<dbReference type="InterPro" id="IPR050534">
    <property type="entry name" value="Coronavir_polyprotein_1ab"/>
</dbReference>
<dbReference type="InterPro" id="IPR003593">
    <property type="entry name" value="AAA+_ATPase"/>
</dbReference>
<evidence type="ECO:0000313" key="5">
    <source>
        <dbReference type="EMBL" id="SDD17413.1"/>
    </source>
</evidence>
<dbReference type="InterPro" id="IPR029493">
    <property type="entry name" value="RecD2-like_HHH"/>
</dbReference>
<dbReference type="InterPro" id="IPR041451">
    <property type="entry name" value="RecD2_SH13"/>
</dbReference>
<evidence type="ECO:0000256" key="1">
    <source>
        <dbReference type="ARBA" id="ARBA00022741"/>
    </source>
</evidence>
<dbReference type="STRING" id="361279.SAMN05421663_107153"/>
<dbReference type="Gene3D" id="1.10.10.2220">
    <property type="match status" value="1"/>
</dbReference>
<dbReference type="CDD" id="cd17933">
    <property type="entry name" value="DEXSc_RecD-like"/>
    <property type="match status" value="1"/>
</dbReference>
<dbReference type="Pfam" id="PF14490">
    <property type="entry name" value="HHH_RecD2"/>
    <property type="match status" value="1"/>
</dbReference>
<feature type="domain" description="AAA+ ATPase" evidence="4">
    <location>
        <begin position="352"/>
        <end position="545"/>
    </location>
</feature>
<dbReference type="SUPFAM" id="SSF52540">
    <property type="entry name" value="P-loop containing nucleoside triphosphate hydrolases"/>
    <property type="match status" value="2"/>
</dbReference>
<evidence type="ECO:0000256" key="3">
    <source>
        <dbReference type="HAMAP-Rule" id="MF_01488"/>
    </source>
</evidence>
<dbReference type="Pfam" id="PF23139">
    <property type="entry name" value="OB_YrrC"/>
    <property type="match status" value="1"/>
</dbReference>
<dbReference type="GO" id="GO:0016887">
    <property type="term" value="F:ATP hydrolysis activity"/>
    <property type="evidence" value="ECO:0007669"/>
    <property type="project" value="RHEA"/>
</dbReference>
<reference evidence="6" key="1">
    <citation type="submission" date="2016-10" db="EMBL/GenBank/DDBJ databases">
        <authorList>
            <person name="Varghese N."/>
            <person name="Submissions S."/>
        </authorList>
    </citation>
    <scope>NUCLEOTIDE SEQUENCE [LARGE SCALE GENOMIC DNA]</scope>
    <source>
        <strain evidence="6">DSM 21620</strain>
    </source>
</reference>
<keyword evidence="2 3" id="KW-0067">ATP-binding</keyword>
<dbReference type="RefSeq" id="WP_093727762.1">
    <property type="nucleotide sequence ID" value="NZ_FMZB01000007.1"/>
</dbReference>
<dbReference type="PANTHER" id="PTHR43788:SF6">
    <property type="entry name" value="DNA HELICASE B"/>
    <property type="match status" value="1"/>
</dbReference>
<dbReference type="HAMAP" id="MF_01488">
    <property type="entry name" value="RecD2"/>
    <property type="match status" value="1"/>
</dbReference>
<dbReference type="GO" id="GO:0043139">
    <property type="term" value="F:5'-3' DNA helicase activity"/>
    <property type="evidence" value="ECO:0007669"/>
    <property type="project" value="UniProtKB-UniRule"/>
</dbReference>
<comment type="function">
    <text evidence="3">DNA-dependent ATPase and ATP-dependent 5'-3' DNA helicase. Has no activity on blunt DNA or DNA with 3'-overhangs, requires at least 10 bases of 5'-ssDNA for helicase activity.</text>
</comment>
<dbReference type="Gene3D" id="3.40.50.300">
    <property type="entry name" value="P-loop containing nucleotide triphosphate hydrolases"/>
    <property type="match status" value="2"/>
</dbReference>